<protein>
    <submittedName>
        <fullName evidence="2">Uncharacterized protein</fullName>
    </submittedName>
</protein>
<dbReference type="RefSeq" id="WP_166095790.1">
    <property type="nucleotide sequence ID" value="NZ_CP049871.1"/>
</dbReference>
<evidence type="ECO:0000313" key="2">
    <source>
        <dbReference type="EMBL" id="QIL03147.1"/>
    </source>
</evidence>
<evidence type="ECO:0000256" key="1">
    <source>
        <dbReference type="SAM" id="MobiDB-lite"/>
    </source>
</evidence>
<dbReference type="KEGG" id="ssin:G7078_10395"/>
<dbReference type="Proteomes" id="UP000502502">
    <property type="component" value="Chromosome"/>
</dbReference>
<sequence>MSMLPWLVAALALAGAGAFFLYRRRARPAYAGNGGQQFALEVPPSPPAKAPAPPPPPTAAPAPPAARGGVVASSLRPWIDLEFHPERVVVDAAVATLEFSLVIVNSGAAVAREVLVEATMLNASAGQDQRIASFFANPVGQGESIPTVAPFQRLEVRSSTPVRLDQLEALQIEGRSLLVPIVALNALYRWGGSSRGQTSVSHLIGKDTGGDKLAPLRLDLGPRVFRALASRAHRLGVRR</sequence>
<reference evidence="2 3" key="1">
    <citation type="submission" date="2020-03" db="EMBL/GenBank/DDBJ databases">
        <title>Sphingomonas sp. nov., isolated from fish.</title>
        <authorList>
            <person name="Hyun D.-W."/>
            <person name="Bae J.-W."/>
        </authorList>
    </citation>
    <scope>NUCLEOTIDE SEQUENCE [LARGE SCALE GENOMIC DNA]</scope>
    <source>
        <strain evidence="2 3">HDW15C</strain>
    </source>
</reference>
<keyword evidence="3" id="KW-1185">Reference proteome</keyword>
<evidence type="ECO:0000313" key="3">
    <source>
        <dbReference type="Proteomes" id="UP000502502"/>
    </source>
</evidence>
<dbReference type="AlphaFoldDB" id="A0A6G7ZQ79"/>
<gene>
    <name evidence="2" type="ORF">G7078_10395</name>
</gene>
<feature type="compositionally biased region" description="Pro residues" evidence="1">
    <location>
        <begin position="43"/>
        <end position="64"/>
    </location>
</feature>
<proteinExistence type="predicted"/>
<organism evidence="2 3">
    <name type="scientific">Sphingomonas sinipercae</name>
    <dbReference type="NCBI Taxonomy" id="2714944"/>
    <lineage>
        <taxon>Bacteria</taxon>
        <taxon>Pseudomonadati</taxon>
        <taxon>Pseudomonadota</taxon>
        <taxon>Alphaproteobacteria</taxon>
        <taxon>Sphingomonadales</taxon>
        <taxon>Sphingomonadaceae</taxon>
        <taxon>Sphingomonas</taxon>
    </lineage>
</organism>
<dbReference type="EMBL" id="CP049871">
    <property type="protein sequence ID" value="QIL03147.1"/>
    <property type="molecule type" value="Genomic_DNA"/>
</dbReference>
<feature type="region of interest" description="Disordered" evidence="1">
    <location>
        <begin position="37"/>
        <end position="66"/>
    </location>
</feature>
<accession>A0A6G7ZQ79</accession>
<name>A0A6G7ZQ79_9SPHN</name>